<keyword evidence="4" id="KW-1185">Reference proteome</keyword>
<dbReference type="RefSeq" id="WP_135203182.1">
    <property type="nucleotide sequence ID" value="NZ_SPVG01000191.1"/>
</dbReference>
<dbReference type="EMBL" id="SPVG01000191">
    <property type="protein sequence ID" value="TFW17998.1"/>
    <property type="molecule type" value="Genomic_DNA"/>
</dbReference>
<dbReference type="Proteomes" id="UP000297729">
    <property type="component" value="Unassembled WGS sequence"/>
</dbReference>
<comment type="caution">
    <text evidence="3">The sequence shown here is derived from an EMBL/GenBank/DDBJ whole genome shotgun (WGS) entry which is preliminary data.</text>
</comment>
<evidence type="ECO:0000259" key="2">
    <source>
        <dbReference type="Pfam" id="PF09361"/>
    </source>
</evidence>
<name>A0A4Y9SCA6_9BURK</name>
<protein>
    <recommendedName>
        <fullName evidence="2">Phasin domain-containing protein</fullName>
    </recommendedName>
</protein>
<dbReference type="OrthoDB" id="8776541at2"/>
<evidence type="ECO:0000313" key="4">
    <source>
        <dbReference type="Proteomes" id="UP000297729"/>
    </source>
</evidence>
<evidence type="ECO:0000256" key="1">
    <source>
        <dbReference type="SAM" id="MobiDB-lite"/>
    </source>
</evidence>
<accession>A0A4Y9SCA6</accession>
<evidence type="ECO:0000313" key="3">
    <source>
        <dbReference type="EMBL" id="TFW17998.1"/>
    </source>
</evidence>
<dbReference type="AlphaFoldDB" id="A0A4Y9SCA6"/>
<gene>
    <name evidence="3" type="ORF">E4L98_19365</name>
</gene>
<proteinExistence type="predicted"/>
<organism evidence="3 4">
    <name type="scientific">Duganella callida</name>
    <dbReference type="NCBI Taxonomy" id="2561932"/>
    <lineage>
        <taxon>Bacteria</taxon>
        <taxon>Pseudomonadati</taxon>
        <taxon>Pseudomonadota</taxon>
        <taxon>Betaproteobacteria</taxon>
        <taxon>Burkholderiales</taxon>
        <taxon>Oxalobacteraceae</taxon>
        <taxon>Telluria group</taxon>
        <taxon>Duganella</taxon>
    </lineage>
</organism>
<dbReference type="InterPro" id="IPR018968">
    <property type="entry name" value="Phasin"/>
</dbReference>
<feature type="region of interest" description="Disordered" evidence="1">
    <location>
        <begin position="143"/>
        <end position="163"/>
    </location>
</feature>
<reference evidence="3 4" key="1">
    <citation type="submission" date="2019-03" db="EMBL/GenBank/DDBJ databases">
        <title>Draft Genome Sequence of Duganella callidus sp. nov., a Novel Duganella Species Isolated from Cultivated Soil.</title>
        <authorList>
            <person name="Raths R."/>
            <person name="Peta V."/>
            <person name="Bucking H."/>
        </authorList>
    </citation>
    <scope>NUCLEOTIDE SEQUENCE [LARGE SCALE GENOMIC DNA]</scope>
    <source>
        <strain evidence="3 4">DN04</strain>
    </source>
</reference>
<sequence length="163" mass="17760">MNSFVETLSPAARNHAEARIDYYTDLTQAVLHSLRQLTEANVQFSREWLDDSTSALRTALLTPPSERTADAAPKAAEATLHKLQAYHQKLAQVASEFQNELTKVAQERVPQTARTAGELADAGRQAASQHLTEESNRFANLASQNNAMPQAASMQSAPEGNQG</sequence>
<feature type="domain" description="Phasin" evidence="2">
    <location>
        <begin position="15"/>
        <end position="109"/>
    </location>
</feature>
<dbReference type="Pfam" id="PF09361">
    <property type="entry name" value="Phasin_2"/>
    <property type="match status" value="1"/>
</dbReference>